<evidence type="ECO:0000259" key="9">
    <source>
        <dbReference type="PROSITE" id="PS50112"/>
    </source>
</evidence>
<protein>
    <submittedName>
        <fullName evidence="11">Aerotaxis sensor receptor protein</fullName>
    </submittedName>
</protein>
<dbReference type="InterPro" id="IPR035965">
    <property type="entry name" value="PAS-like_dom_sf"/>
</dbReference>
<feature type="transmembrane region" description="Helical" evidence="7">
    <location>
        <begin position="184"/>
        <end position="204"/>
    </location>
</feature>
<evidence type="ECO:0000256" key="4">
    <source>
        <dbReference type="ARBA" id="ARBA00029447"/>
    </source>
</evidence>
<dbReference type="CDD" id="cd00130">
    <property type="entry name" value="PAS"/>
    <property type="match status" value="1"/>
</dbReference>
<dbReference type="AlphaFoldDB" id="A0A0X8X6J3"/>
<reference evidence="11" key="1">
    <citation type="submission" date="2016-02" db="EMBL/GenBank/DDBJ databases">
        <title>Halorhodospira halochloris DSM-1059 complete genome, version 2.</title>
        <authorList>
            <person name="Tsukatani Y."/>
        </authorList>
    </citation>
    <scope>NUCLEOTIDE SEQUENCE</scope>
    <source>
        <strain evidence="11">DSM 1059</strain>
    </source>
</reference>
<dbReference type="Pfam" id="PF08447">
    <property type="entry name" value="PAS_3"/>
    <property type="match status" value="1"/>
</dbReference>
<dbReference type="FunFam" id="1.10.287.950:FF:000001">
    <property type="entry name" value="Methyl-accepting chemotaxis sensory transducer"/>
    <property type="match status" value="1"/>
</dbReference>
<evidence type="ECO:0000256" key="7">
    <source>
        <dbReference type="SAM" id="Phobius"/>
    </source>
</evidence>
<dbReference type="EMBL" id="AP017372">
    <property type="protein sequence ID" value="BAU56446.1"/>
    <property type="molecule type" value="Genomic_DNA"/>
</dbReference>
<dbReference type="SMART" id="SM00283">
    <property type="entry name" value="MA"/>
    <property type="match status" value="1"/>
</dbReference>
<dbReference type="OrthoDB" id="9781845at2"/>
<keyword evidence="7" id="KW-0812">Transmembrane</keyword>
<evidence type="ECO:0000256" key="1">
    <source>
        <dbReference type="ARBA" id="ARBA00004429"/>
    </source>
</evidence>
<dbReference type="SUPFAM" id="SSF55785">
    <property type="entry name" value="PYP-like sensor domain (PAS domain)"/>
    <property type="match status" value="1"/>
</dbReference>
<dbReference type="GO" id="GO:0005886">
    <property type="term" value="C:plasma membrane"/>
    <property type="evidence" value="ECO:0007669"/>
    <property type="project" value="UniProtKB-SubCell"/>
</dbReference>
<dbReference type="CDD" id="cd11386">
    <property type="entry name" value="MCP_signal"/>
    <property type="match status" value="1"/>
</dbReference>
<organism evidence="11 12">
    <name type="scientific">Halorhodospira halochloris</name>
    <name type="common">Ectothiorhodospira halochloris</name>
    <dbReference type="NCBI Taxonomy" id="1052"/>
    <lineage>
        <taxon>Bacteria</taxon>
        <taxon>Pseudomonadati</taxon>
        <taxon>Pseudomonadota</taxon>
        <taxon>Gammaproteobacteria</taxon>
        <taxon>Chromatiales</taxon>
        <taxon>Ectothiorhodospiraceae</taxon>
        <taxon>Halorhodospira</taxon>
    </lineage>
</organism>
<gene>
    <name evidence="11" type="primary">aer-2</name>
    <name evidence="11" type="ORF">HH1059_23770</name>
</gene>
<dbReference type="KEGG" id="hhk:HH1059_23770"/>
<feature type="domain" description="Methyl-accepting transducer" evidence="8">
    <location>
        <begin position="258"/>
        <end position="494"/>
    </location>
</feature>
<dbReference type="GO" id="GO:0007165">
    <property type="term" value="P:signal transduction"/>
    <property type="evidence" value="ECO:0007669"/>
    <property type="project" value="UniProtKB-KW"/>
</dbReference>
<keyword evidence="7" id="KW-0472">Membrane</keyword>
<dbReference type="InterPro" id="IPR013655">
    <property type="entry name" value="PAS_fold_3"/>
</dbReference>
<dbReference type="Gene3D" id="3.30.450.20">
    <property type="entry name" value="PAS domain"/>
    <property type="match status" value="1"/>
</dbReference>
<dbReference type="Proteomes" id="UP000218890">
    <property type="component" value="Chromosome"/>
</dbReference>
<dbReference type="SMART" id="SM00091">
    <property type="entry name" value="PAS"/>
    <property type="match status" value="1"/>
</dbReference>
<evidence type="ECO:0000313" key="11">
    <source>
        <dbReference type="EMBL" id="BAU56446.1"/>
    </source>
</evidence>
<dbReference type="NCBIfam" id="TIGR00229">
    <property type="entry name" value="sensory_box"/>
    <property type="match status" value="1"/>
</dbReference>
<dbReference type="Pfam" id="PF00015">
    <property type="entry name" value="MCPsignal"/>
    <property type="match status" value="1"/>
</dbReference>
<accession>A0A0X8X6J3</accession>
<evidence type="ECO:0000259" key="8">
    <source>
        <dbReference type="PROSITE" id="PS50111"/>
    </source>
</evidence>
<dbReference type="PANTHER" id="PTHR32089:SF112">
    <property type="entry name" value="LYSOZYME-LIKE PROTEIN-RELATED"/>
    <property type="match status" value="1"/>
</dbReference>
<keyword evidence="11" id="KW-0675">Receptor</keyword>
<dbReference type="SUPFAM" id="SSF58104">
    <property type="entry name" value="Methyl-accepting chemotaxis protein (MCP) signaling domain"/>
    <property type="match status" value="1"/>
</dbReference>
<dbReference type="GO" id="GO:0006935">
    <property type="term" value="P:chemotaxis"/>
    <property type="evidence" value="ECO:0007669"/>
    <property type="project" value="UniProtKB-ARBA"/>
</dbReference>
<keyword evidence="2" id="KW-1003">Cell membrane</keyword>
<proteinExistence type="inferred from homology"/>
<dbReference type="SMART" id="SM00086">
    <property type="entry name" value="PAC"/>
    <property type="match status" value="1"/>
</dbReference>
<feature type="coiled-coil region" evidence="6">
    <location>
        <begin position="431"/>
        <end position="503"/>
    </location>
</feature>
<dbReference type="InterPro" id="IPR004089">
    <property type="entry name" value="MCPsignal_dom"/>
</dbReference>
<evidence type="ECO:0000256" key="5">
    <source>
        <dbReference type="PROSITE-ProRule" id="PRU00284"/>
    </source>
</evidence>
<feature type="domain" description="PAS" evidence="9">
    <location>
        <begin position="25"/>
        <end position="60"/>
    </location>
</feature>
<dbReference type="RefSeq" id="WP_096406314.1">
    <property type="nucleotide sequence ID" value="NZ_AP017372.2"/>
</dbReference>
<evidence type="ECO:0000256" key="6">
    <source>
        <dbReference type="SAM" id="Coils"/>
    </source>
</evidence>
<comment type="subcellular location">
    <subcellularLocation>
        <location evidence="1">Cell inner membrane</location>
        <topology evidence="1">Multi-pass membrane protein</topology>
    </subcellularLocation>
</comment>
<dbReference type="InterPro" id="IPR000727">
    <property type="entry name" value="T_SNARE_dom"/>
</dbReference>
<dbReference type="PROSITE" id="PS50112">
    <property type="entry name" value="PAS"/>
    <property type="match status" value="1"/>
</dbReference>
<dbReference type="InterPro" id="IPR000014">
    <property type="entry name" value="PAS"/>
</dbReference>
<dbReference type="PROSITE" id="PS50192">
    <property type="entry name" value="T_SNARE"/>
    <property type="match status" value="1"/>
</dbReference>
<keyword evidence="3 5" id="KW-0807">Transducer</keyword>
<keyword evidence="7" id="KW-1133">Transmembrane helix</keyword>
<dbReference type="InterPro" id="IPR001610">
    <property type="entry name" value="PAC"/>
</dbReference>
<dbReference type="Gene3D" id="1.10.287.950">
    <property type="entry name" value="Methyl-accepting chemotaxis protein"/>
    <property type="match status" value="1"/>
</dbReference>
<keyword evidence="2" id="KW-0997">Cell inner membrane</keyword>
<evidence type="ECO:0000256" key="3">
    <source>
        <dbReference type="ARBA" id="ARBA00023224"/>
    </source>
</evidence>
<keyword evidence="6" id="KW-0175">Coiled coil</keyword>
<feature type="transmembrane region" description="Helical" evidence="7">
    <location>
        <begin position="161"/>
        <end position="178"/>
    </location>
</feature>
<sequence>MRVNEPVTQRRVEVAKDATILSTTDPKGKITYVNEDFERISGYHRDELIGQSHNLIRHPDMPRTAFYEMWQRLQSGHSWMGVVKNRCKNGDHYWVHAYATPILDDRGRIVEIQSVRQAVPDEAIIERAEALYAKVRAAEPDKGELTPVPRTGVKLGIRTKALALISLPAVTALLVTILSPPILAQAGLLFLAVVAAIGGFVWVWQPIEQIFRRSTSMLHDPVGELVYYGGQDEAARINLALLYLQTKQEAVPKRLAGVTDHIQSVGTQSSEAIAEANERSRQQTEETQQVATAMEEMSQSVEEVARNASMGAETSQRAQEQTARGMEAVQQSADAVRNLVERIQGSSEVTNLVASETERIGKALDLIQEITEQTNLLALNAAIEAARAGHVGRGFSVVAEEVRVLADRTSESTKEIKSIIDSLQDGATRAVATMNESLEKAEETANFADQARQVLEDINSAVATMQQMSAEIASATEEQSATADEVNRNINNIDQMAQEVSRRTEQASSRMGDLADEIDQASRLVKRFARRQHNQ</sequence>
<dbReference type="PROSITE" id="PS50111">
    <property type="entry name" value="CHEMOTAXIS_TRANSDUC_2"/>
    <property type="match status" value="1"/>
</dbReference>
<evidence type="ECO:0000313" key="12">
    <source>
        <dbReference type="Proteomes" id="UP000218890"/>
    </source>
</evidence>
<name>A0A0X8X6J3_HALHR</name>
<keyword evidence="12" id="KW-1185">Reference proteome</keyword>
<dbReference type="PANTHER" id="PTHR32089">
    <property type="entry name" value="METHYL-ACCEPTING CHEMOTAXIS PROTEIN MCPB"/>
    <property type="match status" value="1"/>
</dbReference>
<comment type="similarity">
    <text evidence="4">Belongs to the methyl-accepting chemotaxis (MCP) protein family.</text>
</comment>
<feature type="domain" description="T-SNARE coiled-coil homology" evidence="10">
    <location>
        <begin position="445"/>
        <end position="507"/>
    </location>
</feature>
<evidence type="ECO:0000259" key="10">
    <source>
        <dbReference type="PROSITE" id="PS50192"/>
    </source>
</evidence>
<evidence type="ECO:0000256" key="2">
    <source>
        <dbReference type="ARBA" id="ARBA00022519"/>
    </source>
</evidence>